<evidence type="ECO:0000313" key="10">
    <source>
        <dbReference type="Proteomes" id="UP001190926"/>
    </source>
</evidence>
<keyword evidence="6 8" id="KW-0326">Glycosidase</keyword>
<evidence type="ECO:0000256" key="2">
    <source>
        <dbReference type="ARBA" id="ARBA00008834"/>
    </source>
</evidence>
<reference evidence="9 10" key="1">
    <citation type="journal article" date="2021" name="Nat. Commun.">
        <title>Incipient diploidization of the medicinal plant Perilla within 10,000 years.</title>
        <authorList>
            <person name="Zhang Y."/>
            <person name="Shen Q."/>
            <person name="Leng L."/>
            <person name="Zhang D."/>
            <person name="Chen S."/>
            <person name="Shi Y."/>
            <person name="Ning Z."/>
            <person name="Chen S."/>
        </authorList>
    </citation>
    <scope>NUCLEOTIDE SEQUENCE [LARGE SCALE GENOMIC DNA]</scope>
    <source>
        <strain evidence="10">cv. PC099</strain>
    </source>
</reference>
<comment type="similarity">
    <text evidence="2 8">Belongs to the glycosyl hydrolase 28 family.</text>
</comment>
<evidence type="ECO:0000256" key="4">
    <source>
        <dbReference type="ARBA" id="ARBA00022525"/>
    </source>
</evidence>
<dbReference type="GO" id="GO:0004650">
    <property type="term" value="F:polygalacturonase activity"/>
    <property type="evidence" value="ECO:0007669"/>
    <property type="project" value="InterPro"/>
</dbReference>
<evidence type="ECO:0000256" key="7">
    <source>
        <dbReference type="ARBA" id="ARBA00023316"/>
    </source>
</evidence>
<dbReference type="Pfam" id="PF00295">
    <property type="entry name" value="Glyco_hydro_28"/>
    <property type="match status" value="1"/>
</dbReference>
<keyword evidence="10" id="KW-1185">Reference proteome</keyword>
<dbReference type="AlphaFoldDB" id="A0AAD4J9A6"/>
<evidence type="ECO:0000313" key="9">
    <source>
        <dbReference type="EMBL" id="KAH6829354.1"/>
    </source>
</evidence>
<dbReference type="InterPro" id="IPR011050">
    <property type="entry name" value="Pectin_lyase_fold/virulence"/>
</dbReference>
<protein>
    <recommendedName>
        <fullName evidence="11">Polygalacturonase</fullName>
    </recommendedName>
</protein>
<gene>
    <name evidence="9" type="ORF">C2S53_011578</name>
</gene>
<keyword evidence="5 8" id="KW-0378">Hydrolase</keyword>
<dbReference type="PANTHER" id="PTHR31375">
    <property type="match status" value="1"/>
</dbReference>
<keyword evidence="3" id="KW-0134">Cell wall</keyword>
<accession>A0AAD4J9A6</accession>
<organism evidence="9 10">
    <name type="scientific">Perilla frutescens var. hirtella</name>
    <name type="common">Perilla citriodora</name>
    <name type="synonym">Perilla setoyensis</name>
    <dbReference type="NCBI Taxonomy" id="608512"/>
    <lineage>
        <taxon>Eukaryota</taxon>
        <taxon>Viridiplantae</taxon>
        <taxon>Streptophyta</taxon>
        <taxon>Embryophyta</taxon>
        <taxon>Tracheophyta</taxon>
        <taxon>Spermatophyta</taxon>
        <taxon>Magnoliopsida</taxon>
        <taxon>eudicotyledons</taxon>
        <taxon>Gunneridae</taxon>
        <taxon>Pentapetalae</taxon>
        <taxon>asterids</taxon>
        <taxon>lamiids</taxon>
        <taxon>Lamiales</taxon>
        <taxon>Lamiaceae</taxon>
        <taxon>Nepetoideae</taxon>
        <taxon>Elsholtzieae</taxon>
        <taxon>Perilla</taxon>
    </lineage>
</organism>
<comment type="caution">
    <text evidence="9">The sequence shown here is derived from an EMBL/GenBank/DDBJ whole genome shotgun (WGS) entry which is preliminary data.</text>
</comment>
<dbReference type="InterPro" id="IPR000743">
    <property type="entry name" value="Glyco_hydro_28"/>
</dbReference>
<comment type="subcellular location">
    <subcellularLocation>
        <location evidence="1">Secreted</location>
        <location evidence="1">Cell wall</location>
    </subcellularLocation>
</comment>
<name>A0AAD4J9A6_PERFH</name>
<dbReference type="InterPro" id="IPR012334">
    <property type="entry name" value="Pectin_lyas_fold"/>
</dbReference>
<evidence type="ECO:0000256" key="1">
    <source>
        <dbReference type="ARBA" id="ARBA00004191"/>
    </source>
</evidence>
<evidence type="ECO:0000256" key="6">
    <source>
        <dbReference type="ARBA" id="ARBA00023295"/>
    </source>
</evidence>
<dbReference type="EMBL" id="SDAM02000109">
    <property type="protein sequence ID" value="KAH6829354.1"/>
    <property type="molecule type" value="Genomic_DNA"/>
</dbReference>
<keyword evidence="4" id="KW-0964">Secreted</keyword>
<dbReference type="Proteomes" id="UP001190926">
    <property type="component" value="Unassembled WGS sequence"/>
</dbReference>
<dbReference type="GO" id="GO:0005975">
    <property type="term" value="P:carbohydrate metabolic process"/>
    <property type="evidence" value="ECO:0007669"/>
    <property type="project" value="InterPro"/>
</dbReference>
<evidence type="ECO:0000256" key="3">
    <source>
        <dbReference type="ARBA" id="ARBA00022512"/>
    </source>
</evidence>
<evidence type="ECO:0000256" key="8">
    <source>
        <dbReference type="RuleBase" id="RU361169"/>
    </source>
</evidence>
<sequence>MYPYRVCVFYTNDTITARTYSIGSLGQGGNVVQVENINVGRGNVNGVTFERLTFNDVENPIIINQNYCDVKGKCPELKTGVQISNVTYRNAVGTSASKIAINLSCSKSVPCYGISMESIHLTSAVARRQVTAQCSNARGREDDVVPGPCLLHV</sequence>
<evidence type="ECO:0000256" key="5">
    <source>
        <dbReference type="ARBA" id="ARBA00022801"/>
    </source>
</evidence>
<evidence type="ECO:0008006" key="11">
    <source>
        <dbReference type="Google" id="ProtNLM"/>
    </source>
</evidence>
<dbReference type="SUPFAM" id="SSF51126">
    <property type="entry name" value="Pectin lyase-like"/>
    <property type="match status" value="1"/>
</dbReference>
<dbReference type="GO" id="GO:0071555">
    <property type="term" value="P:cell wall organization"/>
    <property type="evidence" value="ECO:0007669"/>
    <property type="project" value="UniProtKB-KW"/>
</dbReference>
<proteinExistence type="inferred from homology"/>
<keyword evidence="7" id="KW-0961">Cell wall biogenesis/degradation</keyword>
<dbReference type="Gene3D" id="2.160.20.10">
    <property type="entry name" value="Single-stranded right-handed beta-helix, Pectin lyase-like"/>
    <property type="match status" value="1"/>
</dbReference>